<dbReference type="PANTHER" id="PTHR40630">
    <property type="entry name" value="POSSIBLE DNA-BINDING PROTEIN"/>
    <property type="match status" value="1"/>
</dbReference>
<dbReference type="Proteomes" id="UP000652013">
    <property type="component" value="Unassembled WGS sequence"/>
</dbReference>
<dbReference type="GO" id="GO:0003677">
    <property type="term" value="F:DNA binding"/>
    <property type="evidence" value="ECO:0007669"/>
    <property type="project" value="UniProtKB-KW"/>
</dbReference>
<name>A0A8J4DJS7_9ACTN</name>
<dbReference type="EMBL" id="BOOY01000019">
    <property type="protein sequence ID" value="GIJ03300.1"/>
    <property type="molecule type" value="Genomic_DNA"/>
</dbReference>
<gene>
    <name evidence="2" type="ORF">Sya03_26520</name>
</gene>
<protein>
    <submittedName>
        <fullName evidence="2">DNA-binding protein</fullName>
    </submittedName>
</protein>
<dbReference type="PANTHER" id="PTHR40630:SF1">
    <property type="entry name" value="DNA-BINDING PROTEIN"/>
    <property type="match status" value="1"/>
</dbReference>
<comment type="caution">
    <text evidence="2">The sequence shown here is derived from an EMBL/GenBank/DDBJ whole genome shotgun (WGS) entry which is preliminary data.</text>
</comment>
<dbReference type="Pfam" id="PF11338">
    <property type="entry name" value="DUF3140"/>
    <property type="match status" value="1"/>
</dbReference>
<accession>A0A8J4DJS7</accession>
<evidence type="ECO:0000313" key="2">
    <source>
        <dbReference type="EMBL" id="GIJ03300.1"/>
    </source>
</evidence>
<feature type="region of interest" description="Disordered" evidence="1">
    <location>
        <begin position="26"/>
        <end position="49"/>
    </location>
</feature>
<organism evidence="2 3">
    <name type="scientific">Spirilliplanes yamanashiensis</name>
    <dbReference type="NCBI Taxonomy" id="42233"/>
    <lineage>
        <taxon>Bacteria</taxon>
        <taxon>Bacillati</taxon>
        <taxon>Actinomycetota</taxon>
        <taxon>Actinomycetes</taxon>
        <taxon>Micromonosporales</taxon>
        <taxon>Micromonosporaceae</taxon>
        <taxon>Spirilliplanes</taxon>
    </lineage>
</organism>
<sequence>MTDTDTYQEFKDAVNMSASELEKWLKTDESRGVGQKSDGGESVGHDSGRKIVKLLHTRKADLTDADEAHMRKVVGYVHRHLAQRPNGDVTDTKWRYSLMNWGHDPLK</sequence>
<keyword evidence="3" id="KW-1185">Reference proteome</keyword>
<dbReference type="AlphaFoldDB" id="A0A8J4DJS7"/>
<evidence type="ECO:0000256" key="1">
    <source>
        <dbReference type="SAM" id="MobiDB-lite"/>
    </source>
</evidence>
<keyword evidence="2" id="KW-0238">DNA-binding</keyword>
<dbReference type="InterPro" id="IPR021487">
    <property type="entry name" value="DUF3140"/>
</dbReference>
<dbReference type="RefSeq" id="WP_203938587.1">
    <property type="nucleotide sequence ID" value="NZ_BAAAGJ010000005.1"/>
</dbReference>
<evidence type="ECO:0000313" key="3">
    <source>
        <dbReference type="Proteomes" id="UP000652013"/>
    </source>
</evidence>
<proteinExistence type="predicted"/>
<reference evidence="2" key="1">
    <citation type="submission" date="2021-01" db="EMBL/GenBank/DDBJ databases">
        <title>Whole genome shotgun sequence of Spirilliplanes yamanashiensis NBRC 15828.</title>
        <authorList>
            <person name="Komaki H."/>
            <person name="Tamura T."/>
        </authorList>
    </citation>
    <scope>NUCLEOTIDE SEQUENCE</scope>
    <source>
        <strain evidence="2">NBRC 15828</strain>
    </source>
</reference>